<proteinExistence type="predicted"/>
<accession>A0A1H3HJU4</accession>
<dbReference type="OrthoDB" id="4549522at2"/>
<evidence type="ECO:0000313" key="3">
    <source>
        <dbReference type="EMBL" id="SDY15751.1"/>
    </source>
</evidence>
<feature type="transmembrane region" description="Helical" evidence="2">
    <location>
        <begin position="47"/>
        <end position="65"/>
    </location>
</feature>
<sequence>MTDDHSIETHPDLIDPEWQKRAEREARRGLRKERPPKVRRRRRWNKPSVWVALGLVVLIGGAVYVTKTFGHTARETEAQRPQPTLAKVARVDLTQPFARTPAELWREGLAGIEPAEGLDEVKQAIAAATLDESALREHTGSALLAALAPNDAKQVKKVLEGVDRRAASAYISQLADGFHLLPVAPRIKGVLTVQPGERKGEQLVHAGYIVAYAFYTDHPERLAGPAQIVAFERHETDYVLRGAPFAKADQGLWIKGGSGMKYSIACGAAKAGFLAPSYSELDPAQAGIKDEARFYDLSQTLDTSDPGCA</sequence>
<keyword evidence="4" id="KW-1185">Reference proteome</keyword>
<keyword evidence="2" id="KW-0472">Membrane</keyword>
<reference evidence="3 4" key="1">
    <citation type="submission" date="2016-10" db="EMBL/GenBank/DDBJ databases">
        <authorList>
            <person name="de Groot N.N."/>
        </authorList>
    </citation>
    <scope>NUCLEOTIDE SEQUENCE [LARGE SCALE GENOMIC DNA]</scope>
    <source>
        <strain evidence="3 4">CPCC 202699</strain>
    </source>
</reference>
<evidence type="ECO:0000256" key="2">
    <source>
        <dbReference type="SAM" id="Phobius"/>
    </source>
</evidence>
<gene>
    <name evidence="3" type="ORF">SAMN05421504_104698</name>
</gene>
<dbReference type="AlphaFoldDB" id="A0A1H3HJU4"/>
<evidence type="ECO:0000313" key="4">
    <source>
        <dbReference type="Proteomes" id="UP000199515"/>
    </source>
</evidence>
<dbReference type="Proteomes" id="UP000199515">
    <property type="component" value="Unassembled WGS sequence"/>
</dbReference>
<dbReference type="STRING" id="589385.SAMN05421504_104698"/>
<evidence type="ECO:0000256" key="1">
    <source>
        <dbReference type="SAM" id="MobiDB-lite"/>
    </source>
</evidence>
<dbReference type="RefSeq" id="WP_091291708.1">
    <property type="nucleotide sequence ID" value="NZ_FNON01000004.1"/>
</dbReference>
<keyword evidence="2" id="KW-1133">Transmembrane helix</keyword>
<protein>
    <submittedName>
        <fullName evidence="3">Uncharacterized protein</fullName>
    </submittedName>
</protein>
<dbReference type="EMBL" id="FNON01000004">
    <property type="protein sequence ID" value="SDY15751.1"/>
    <property type="molecule type" value="Genomic_DNA"/>
</dbReference>
<feature type="compositionally biased region" description="Basic and acidic residues" evidence="1">
    <location>
        <begin position="1"/>
        <end position="36"/>
    </location>
</feature>
<organism evidence="3 4">
    <name type="scientific">Amycolatopsis xylanica</name>
    <dbReference type="NCBI Taxonomy" id="589385"/>
    <lineage>
        <taxon>Bacteria</taxon>
        <taxon>Bacillati</taxon>
        <taxon>Actinomycetota</taxon>
        <taxon>Actinomycetes</taxon>
        <taxon>Pseudonocardiales</taxon>
        <taxon>Pseudonocardiaceae</taxon>
        <taxon>Amycolatopsis</taxon>
    </lineage>
</organism>
<keyword evidence="2" id="KW-0812">Transmembrane</keyword>
<name>A0A1H3HJU4_9PSEU</name>
<feature type="region of interest" description="Disordered" evidence="1">
    <location>
        <begin position="1"/>
        <end position="41"/>
    </location>
</feature>